<dbReference type="InterPro" id="IPR044839">
    <property type="entry name" value="NDR1-like"/>
</dbReference>
<comment type="subcellular location">
    <subcellularLocation>
        <location evidence="1">Membrane</location>
    </subcellularLocation>
</comment>
<dbReference type="GO" id="GO:0005886">
    <property type="term" value="C:plasma membrane"/>
    <property type="evidence" value="ECO:0007669"/>
    <property type="project" value="TreeGrafter"/>
</dbReference>
<accession>A0A4P1RU12</accession>
<dbReference type="GO" id="GO:0098542">
    <property type="term" value="P:defense response to other organism"/>
    <property type="evidence" value="ECO:0007669"/>
    <property type="project" value="InterPro"/>
</dbReference>
<dbReference type="EMBL" id="CM007361">
    <property type="protein sequence ID" value="OIW18219.1"/>
    <property type="molecule type" value="Genomic_DNA"/>
</dbReference>
<organism evidence="4 5">
    <name type="scientific">Lupinus angustifolius</name>
    <name type="common">Narrow-leaved blue lupine</name>
    <dbReference type="NCBI Taxonomy" id="3871"/>
    <lineage>
        <taxon>Eukaryota</taxon>
        <taxon>Viridiplantae</taxon>
        <taxon>Streptophyta</taxon>
        <taxon>Embryophyta</taxon>
        <taxon>Tracheophyta</taxon>
        <taxon>Spermatophyta</taxon>
        <taxon>Magnoliopsida</taxon>
        <taxon>eudicotyledons</taxon>
        <taxon>Gunneridae</taxon>
        <taxon>Pentapetalae</taxon>
        <taxon>rosids</taxon>
        <taxon>fabids</taxon>
        <taxon>Fabales</taxon>
        <taxon>Fabaceae</taxon>
        <taxon>Papilionoideae</taxon>
        <taxon>50 kb inversion clade</taxon>
        <taxon>genistoids sensu lato</taxon>
        <taxon>core genistoids</taxon>
        <taxon>Genisteae</taxon>
        <taxon>Lupinus</taxon>
    </lineage>
</organism>
<name>A0A4P1RU12_LUPAN</name>
<evidence type="ECO:0008006" key="6">
    <source>
        <dbReference type="Google" id="ProtNLM"/>
    </source>
</evidence>
<sequence length="268" mass="29883">MEGHSPKNVTTEEVIEDHVMASPILLPPPPGRFNNHEMYIVQFPKDQIYRVPPSENALIVEKHRNLPKNEKKRRSCSCSIRLMLTIGLIFLTIIAIVGVTLAVLYFIFNPMGPIFSVNDVVVRTSGKSKTPYYEISLGVKNPNKRLGLNYEDADNDAVLLFEETKVAIGKFPTLEQGHGVSSKVKVELTGTNGDLPKVMDKSMNDKKSNTPVSLSLDMKLGVRFSTAGIEAWLMKSDVVCRFKVNALMNNSEILSQACDINFKPLFNN</sequence>
<dbReference type="PANTHER" id="PTHR31234:SF68">
    <property type="entry name" value="EXPRESSED PROTEIN"/>
    <property type="match status" value="1"/>
</dbReference>
<evidence type="ECO:0000313" key="4">
    <source>
        <dbReference type="EMBL" id="OIW18219.1"/>
    </source>
</evidence>
<feature type="transmembrane region" description="Helical" evidence="3">
    <location>
        <begin position="82"/>
        <end position="108"/>
    </location>
</feature>
<evidence type="ECO:0000256" key="3">
    <source>
        <dbReference type="SAM" id="Phobius"/>
    </source>
</evidence>
<dbReference type="KEGG" id="lang:109329794"/>
<keyword evidence="3" id="KW-1133">Transmembrane helix</keyword>
<evidence type="ECO:0000256" key="1">
    <source>
        <dbReference type="ARBA" id="ARBA00004370"/>
    </source>
</evidence>
<dbReference type="OrthoDB" id="996955at2759"/>
<dbReference type="Gramene" id="OIW18219">
    <property type="protein sequence ID" value="OIW18219"/>
    <property type="gene ID" value="TanjilG_31339"/>
</dbReference>
<keyword evidence="2 3" id="KW-0472">Membrane</keyword>
<dbReference type="PANTHER" id="PTHR31234">
    <property type="entry name" value="LATE EMBRYOGENESIS ABUNDANT (LEA) HYDROXYPROLINE-RICH GLYCOPROTEIN FAMILY"/>
    <property type="match status" value="1"/>
</dbReference>
<gene>
    <name evidence="4" type="ORF">TanjilG_31339</name>
</gene>
<protein>
    <recommendedName>
        <fullName evidence="6">Late embryogenesis abundant protein LEA-2 subgroup domain-containing protein</fullName>
    </recommendedName>
</protein>
<keyword evidence="5" id="KW-1185">Reference proteome</keyword>
<evidence type="ECO:0000256" key="2">
    <source>
        <dbReference type="ARBA" id="ARBA00023136"/>
    </source>
</evidence>
<keyword evidence="3" id="KW-0812">Transmembrane</keyword>
<reference evidence="4 5" key="1">
    <citation type="journal article" date="2017" name="Plant Biotechnol. J.">
        <title>A comprehensive draft genome sequence for lupin (Lupinus angustifolius), an emerging health food: insights into plant-microbe interactions and legume evolution.</title>
        <authorList>
            <person name="Hane J.K."/>
            <person name="Ming Y."/>
            <person name="Kamphuis L.G."/>
            <person name="Nelson M.N."/>
            <person name="Garg G."/>
            <person name="Atkins C.A."/>
            <person name="Bayer P.E."/>
            <person name="Bravo A."/>
            <person name="Bringans S."/>
            <person name="Cannon S."/>
            <person name="Edwards D."/>
            <person name="Foley R."/>
            <person name="Gao L.L."/>
            <person name="Harrison M.J."/>
            <person name="Huang W."/>
            <person name="Hurgobin B."/>
            <person name="Li S."/>
            <person name="Liu C.W."/>
            <person name="McGrath A."/>
            <person name="Morahan G."/>
            <person name="Murray J."/>
            <person name="Weller J."/>
            <person name="Jian J."/>
            <person name="Singh K.B."/>
        </authorList>
    </citation>
    <scope>NUCLEOTIDE SEQUENCE [LARGE SCALE GENOMIC DNA]</scope>
    <source>
        <strain evidence="5">cv. Tanjil</strain>
        <tissue evidence="4">Whole plant</tissue>
    </source>
</reference>
<evidence type="ECO:0000313" key="5">
    <source>
        <dbReference type="Proteomes" id="UP000188354"/>
    </source>
</evidence>
<proteinExistence type="predicted"/>
<dbReference type="AlphaFoldDB" id="A0A4P1RU12"/>
<dbReference type="Proteomes" id="UP000188354">
    <property type="component" value="Chromosome LG01"/>
</dbReference>
<dbReference type="STRING" id="3871.A0A4P1RU12"/>